<dbReference type="AlphaFoldDB" id="A0A6J0HLT8"/>
<dbReference type="InterPro" id="IPR015919">
    <property type="entry name" value="Cadherin-like_sf"/>
</dbReference>
<keyword evidence="5" id="KW-0106">Calcium</keyword>
<dbReference type="CDD" id="cd11304">
    <property type="entry name" value="Cadherin_repeat"/>
    <property type="match status" value="3"/>
</dbReference>
<evidence type="ECO:0000256" key="1">
    <source>
        <dbReference type="ARBA" id="ARBA00004370"/>
    </source>
</evidence>
<feature type="domain" description="Cadherin" evidence="8">
    <location>
        <begin position="338"/>
        <end position="446"/>
    </location>
</feature>
<evidence type="ECO:0000313" key="10">
    <source>
        <dbReference type="RefSeq" id="XP_017675457.1"/>
    </source>
</evidence>
<keyword evidence="2" id="KW-0812">Transmembrane</keyword>
<dbReference type="SMART" id="SM00112">
    <property type="entry name" value="CA"/>
    <property type="match status" value="3"/>
</dbReference>
<feature type="signal peptide" evidence="7">
    <location>
        <begin position="1"/>
        <end position="27"/>
    </location>
</feature>
<gene>
    <name evidence="10" type="primary">CDHR4</name>
</gene>
<accession>A0A6J0HLT8</accession>
<dbReference type="GeneID" id="108499775"/>
<evidence type="ECO:0000256" key="7">
    <source>
        <dbReference type="SAM" id="SignalP"/>
    </source>
</evidence>
<feature type="domain" description="Cadherin" evidence="8">
    <location>
        <begin position="446"/>
        <end position="559"/>
    </location>
</feature>
<dbReference type="RefSeq" id="XP_017675457.1">
    <property type="nucleotide sequence ID" value="XM_017819968.1"/>
</dbReference>
<evidence type="ECO:0000256" key="5">
    <source>
        <dbReference type="PROSITE-ProRule" id="PRU00043"/>
    </source>
</evidence>
<dbReference type="GO" id="GO:0005886">
    <property type="term" value="C:plasma membrane"/>
    <property type="evidence" value="ECO:0007669"/>
    <property type="project" value="UniProtKB-SubCell"/>
</dbReference>
<dbReference type="PANTHER" id="PTHR24026:SF126">
    <property type="entry name" value="PROTOCADHERIN FAT 4"/>
    <property type="match status" value="1"/>
</dbReference>
<organism evidence="9 10">
    <name type="scientific">Lepidothrix coronata</name>
    <name type="common">blue-crowned manakin</name>
    <dbReference type="NCBI Taxonomy" id="321398"/>
    <lineage>
        <taxon>Eukaryota</taxon>
        <taxon>Metazoa</taxon>
        <taxon>Chordata</taxon>
        <taxon>Craniata</taxon>
        <taxon>Vertebrata</taxon>
        <taxon>Euteleostomi</taxon>
        <taxon>Archelosauria</taxon>
        <taxon>Archosauria</taxon>
        <taxon>Dinosauria</taxon>
        <taxon>Saurischia</taxon>
        <taxon>Theropoda</taxon>
        <taxon>Coelurosauria</taxon>
        <taxon>Aves</taxon>
        <taxon>Neognathae</taxon>
        <taxon>Neoaves</taxon>
        <taxon>Telluraves</taxon>
        <taxon>Australaves</taxon>
        <taxon>Passeriformes</taxon>
        <taxon>Pipridae</taxon>
        <taxon>Lepidothrix</taxon>
    </lineage>
</organism>
<sequence>MGMHEHFTFFLLLLSLYAPGTFIKATALPDLPRVVTLSEDTVPGTRVAEVTVSCSNMSGSPNVTLDSMEPDHPFNPIAISANPTSATMFQAEVTLRAGAELDAHRVNQYTLTLRAACPGEDEVEERLFVQVTSGQVLRCDTPFTSAGGDVVQVLADVAPRTPLYAVLPQPLGGLTFRLRNHDTPLTLTRRGLVLAPDNGFDPSKDTQMFKLEIEVMDRHGHNCSGAVTVEVLPSRRPRVTFPEPHRSVTVTEGIGPWKVVTQVHASGENVRYAILAPVAPTLFTIDEVTGEIRSTRRLEVARAHLLIQAYNALHPADHDTAMVNVTMQGTDRWAPRCVPAIFVSQVPETVSPGSTLVTLRCTDFTGTDECLHYALEGSPASRSHFCMEGPQLKVNTTLDYDSEAVATMGFQFTATVVVTAGEQPPRSTRVPVLVTVTPVNEFRPACPNSATFTVPETGAFGSVVGRVAGTDRDYPPDSLEYSLEGESGPAQPFSIDSRTGEIRVVGPLDSQQQKSYRLVVRLTDTHNDLDPAKRHSRLCDVSVRLQAVPDQVPVCTPEVQELRITAGSPGSRQPVTSLACHGSPNGDTLTYTIVGGNEDGRFRLEGNTVVYLPNDQVEPRTFVLLVEVWGGSGARRRSTVVALVMHVTPWSTPVPPSTTTQHTTLQKEPLVVTRTEVVWHPPAWFVAVLTISGTLLLATLGCTARSLLCRSRGPGKLFLGKSSWDVVEKSGGKEEQGHPHANSQGQFDGRAQDPRTGRDYLFNSVTGARRWI</sequence>
<dbReference type="GO" id="GO:0007156">
    <property type="term" value="P:homophilic cell adhesion via plasma membrane adhesion molecules"/>
    <property type="evidence" value="ECO:0007669"/>
    <property type="project" value="InterPro"/>
</dbReference>
<keyword evidence="9" id="KW-1185">Reference proteome</keyword>
<protein>
    <submittedName>
        <fullName evidence="10">Cadherin-related family member 4</fullName>
    </submittedName>
</protein>
<reference evidence="10" key="1">
    <citation type="submission" date="2025-08" db="UniProtKB">
        <authorList>
            <consortium name="RefSeq"/>
        </authorList>
    </citation>
    <scope>IDENTIFICATION</scope>
</reference>
<dbReference type="GO" id="GO:0005509">
    <property type="term" value="F:calcium ion binding"/>
    <property type="evidence" value="ECO:0007669"/>
    <property type="project" value="UniProtKB-UniRule"/>
</dbReference>
<evidence type="ECO:0000256" key="2">
    <source>
        <dbReference type="ARBA" id="ARBA00022692"/>
    </source>
</evidence>
<evidence type="ECO:0000256" key="6">
    <source>
        <dbReference type="SAM" id="MobiDB-lite"/>
    </source>
</evidence>
<name>A0A6J0HLT8_9PASS</name>
<feature type="compositionally biased region" description="Basic and acidic residues" evidence="6">
    <location>
        <begin position="729"/>
        <end position="738"/>
    </location>
</feature>
<dbReference type="PANTHER" id="PTHR24026">
    <property type="entry name" value="FAT ATYPICAL CADHERIN-RELATED"/>
    <property type="match status" value="1"/>
</dbReference>
<feature type="region of interest" description="Disordered" evidence="6">
    <location>
        <begin position="729"/>
        <end position="759"/>
    </location>
</feature>
<dbReference type="PROSITE" id="PS50268">
    <property type="entry name" value="CADHERIN_2"/>
    <property type="match status" value="2"/>
</dbReference>
<evidence type="ECO:0000256" key="3">
    <source>
        <dbReference type="ARBA" id="ARBA00022989"/>
    </source>
</evidence>
<dbReference type="CTD" id="389118"/>
<keyword evidence="4" id="KW-0472">Membrane</keyword>
<evidence type="ECO:0000256" key="4">
    <source>
        <dbReference type="ARBA" id="ARBA00023136"/>
    </source>
</evidence>
<proteinExistence type="predicted"/>
<dbReference type="OrthoDB" id="9949162at2759"/>
<evidence type="ECO:0000259" key="8">
    <source>
        <dbReference type="PROSITE" id="PS50268"/>
    </source>
</evidence>
<comment type="subcellular location">
    <subcellularLocation>
        <location evidence="1">Membrane</location>
    </subcellularLocation>
</comment>
<evidence type="ECO:0000313" key="9">
    <source>
        <dbReference type="Proteomes" id="UP000504624"/>
    </source>
</evidence>
<feature type="chain" id="PRO_5027000320" evidence="7">
    <location>
        <begin position="28"/>
        <end position="772"/>
    </location>
</feature>
<keyword evidence="3" id="KW-1133">Transmembrane helix</keyword>
<dbReference type="Pfam" id="PF00028">
    <property type="entry name" value="Cadherin"/>
    <property type="match status" value="1"/>
</dbReference>
<dbReference type="PRINTS" id="PR00205">
    <property type="entry name" value="CADHERIN"/>
</dbReference>
<dbReference type="Proteomes" id="UP000504624">
    <property type="component" value="Unplaced"/>
</dbReference>
<keyword evidence="7" id="KW-0732">Signal</keyword>
<dbReference type="InterPro" id="IPR002126">
    <property type="entry name" value="Cadherin-like_dom"/>
</dbReference>
<dbReference type="SUPFAM" id="SSF49313">
    <property type="entry name" value="Cadherin-like"/>
    <property type="match status" value="4"/>
</dbReference>
<dbReference type="Gene3D" id="2.60.40.60">
    <property type="entry name" value="Cadherins"/>
    <property type="match status" value="3"/>
</dbReference>